<organism evidence="2">
    <name type="scientific">freshwater metagenome</name>
    <dbReference type="NCBI Taxonomy" id="449393"/>
    <lineage>
        <taxon>unclassified sequences</taxon>
        <taxon>metagenomes</taxon>
        <taxon>ecological metagenomes</taxon>
    </lineage>
</organism>
<accession>A0A6J7MX33</accession>
<dbReference type="PIRSF" id="PIRSF021308">
    <property type="entry name" value="UCP021308"/>
    <property type="match status" value="1"/>
</dbReference>
<evidence type="ECO:0000313" key="2">
    <source>
        <dbReference type="EMBL" id="CAB4985720.1"/>
    </source>
</evidence>
<sequence>MNRKVDIFLRKATQWEEEFKLLREIALDSGLTEDLKWGHPCYTLKNGNVILIHGFKEYCAILFFKGALLKDDKAILIQQTANVQSGRQIRFTSASQIIKMRRTLKSYISEAINVEEAGIKVELRKPSDLIIPKDIQATLKKIPGLAPAFKKLTPGRQRAYVLHFSSAKQEKTRDARIERCAPMILKGKGLNEY</sequence>
<dbReference type="Pfam" id="PF08818">
    <property type="entry name" value="DUF1801"/>
    <property type="match status" value="1"/>
</dbReference>
<dbReference type="SUPFAM" id="SSF159888">
    <property type="entry name" value="YdhG-like"/>
    <property type="match status" value="1"/>
</dbReference>
<dbReference type="EMBL" id="CAFBOC010000021">
    <property type="protein sequence ID" value="CAB4985720.1"/>
    <property type="molecule type" value="Genomic_DNA"/>
</dbReference>
<dbReference type="AlphaFoldDB" id="A0A6J7MX33"/>
<dbReference type="InterPro" id="IPR014922">
    <property type="entry name" value="YdhG-like"/>
</dbReference>
<gene>
    <name evidence="2" type="ORF">UFOPK3913_01452</name>
</gene>
<dbReference type="InterPro" id="IPR016786">
    <property type="entry name" value="YdeI_bac"/>
</dbReference>
<proteinExistence type="predicted"/>
<reference evidence="2" key="1">
    <citation type="submission" date="2020-05" db="EMBL/GenBank/DDBJ databases">
        <authorList>
            <person name="Chiriac C."/>
            <person name="Salcher M."/>
            <person name="Ghai R."/>
            <person name="Kavagutti S V."/>
        </authorList>
    </citation>
    <scope>NUCLEOTIDE SEQUENCE</scope>
</reference>
<dbReference type="Pfam" id="PF13376">
    <property type="entry name" value="OmdA"/>
    <property type="match status" value="1"/>
</dbReference>
<evidence type="ECO:0000259" key="1">
    <source>
        <dbReference type="Pfam" id="PF08818"/>
    </source>
</evidence>
<protein>
    <submittedName>
        <fullName evidence="2">Unannotated protein</fullName>
    </submittedName>
</protein>
<dbReference type="Gene3D" id="3.90.1150.200">
    <property type="match status" value="1"/>
</dbReference>
<feature type="domain" description="YdhG-like" evidence="1">
    <location>
        <begin position="15"/>
        <end position="112"/>
    </location>
</feature>
<name>A0A6J7MX33_9ZZZZ</name>